<dbReference type="SUPFAM" id="SSF100895">
    <property type="entry name" value="Kazal-type serine protease inhibitors"/>
    <property type="match status" value="1"/>
</dbReference>
<dbReference type="Gene3D" id="3.30.60.30">
    <property type="match status" value="1"/>
</dbReference>
<dbReference type="Proteomes" id="UP000079169">
    <property type="component" value="Unplaced"/>
</dbReference>
<dbReference type="InterPro" id="IPR039932">
    <property type="entry name" value="Spink4-like"/>
</dbReference>
<dbReference type="PROSITE" id="PS51465">
    <property type="entry name" value="KAZAL_2"/>
    <property type="match status" value="1"/>
</dbReference>
<organism evidence="3 4">
    <name type="scientific">Diaphorina citri</name>
    <name type="common">Asian citrus psyllid</name>
    <dbReference type="NCBI Taxonomy" id="121845"/>
    <lineage>
        <taxon>Eukaryota</taxon>
        <taxon>Metazoa</taxon>
        <taxon>Ecdysozoa</taxon>
        <taxon>Arthropoda</taxon>
        <taxon>Hexapoda</taxon>
        <taxon>Insecta</taxon>
        <taxon>Pterygota</taxon>
        <taxon>Neoptera</taxon>
        <taxon>Paraneoptera</taxon>
        <taxon>Hemiptera</taxon>
        <taxon>Sternorrhyncha</taxon>
        <taxon>Psylloidea</taxon>
        <taxon>Psyllidae</taxon>
        <taxon>Diaphorininae</taxon>
        <taxon>Diaphorina</taxon>
    </lineage>
</organism>
<feature type="domain" description="Kazal-like" evidence="2">
    <location>
        <begin position="154"/>
        <end position="207"/>
    </location>
</feature>
<dbReference type="SMR" id="A0A3Q0INT8"/>
<dbReference type="AlphaFoldDB" id="A0A3Q0INT8"/>
<dbReference type="PaxDb" id="121845-A0A3Q0INT8"/>
<dbReference type="GeneID" id="103507255"/>
<feature type="compositionally biased region" description="Low complexity" evidence="1">
    <location>
        <begin position="103"/>
        <end position="115"/>
    </location>
</feature>
<dbReference type="PANTHER" id="PTHR21179:SF1">
    <property type="entry name" value="KAZ1-TYPE SERINE PROTEASE INHIBITOR-LIKE PROTEIN TYPE EPSILON-RELATED"/>
    <property type="match status" value="1"/>
</dbReference>
<proteinExistence type="predicted"/>
<dbReference type="RefSeq" id="XP_026677971.1">
    <property type="nucleotide sequence ID" value="XM_026822170.1"/>
</dbReference>
<dbReference type="InterPro" id="IPR036058">
    <property type="entry name" value="Kazal_dom_sf"/>
</dbReference>
<gene>
    <name evidence="4" type="primary">LOC103507255</name>
</gene>
<name>A0A3Q0INT8_DIACI</name>
<protein>
    <submittedName>
        <fullName evidence="4">Wiskott-Aldrich syndrome protein family member 2</fullName>
    </submittedName>
</protein>
<sequence>MVYPSDSSERIKLIGGSDNDVDVEIARYGPCYIPPPPGYGGNGSAPLAVPNAVPPPPPNSPVLDNSTVHLPVETTPTPVSTSPGLPPPPPNSPVLDNSTVHLPVETTPTPVSTSPGQLPPGVEGPDGIRTVRDLITGAPVDSTSTLSPISTTMSPEYNDCMSKCITTAEYNPQCGTDGQDYSNPGRVQCAKGCGKVVEIEFPGVCKSSRDQTTTPAA</sequence>
<feature type="compositionally biased region" description="Low complexity" evidence="1">
    <location>
        <begin position="70"/>
        <end position="83"/>
    </location>
</feature>
<dbReference type="GO" id="GO:0004867">
    <property type="term" value="F:serine-type endopeptidase inhibitor activity"/>
    <property type="evidence" value="ECO:0007669"/>
    <property type="project" value="InterPro"/>
</dbReference>
<dbReference type="STRING" id="121845.A0A3Q0INT8"/>
<evidence type="ECO:0000259" key="2">
    <source>
        <dbReference type="PROSITE" id="PS51465"/>
    </source>
</evidence>
<keyword evidence="3" id="KW-1185">Reference proteome</keyword>
<dbReference type="InterPro" id="IPR002350">
    <property type="entry name" value="Kazal_dom"/>
</dbReference>
<feature type="region of interest" description="Disordered" evidence="1">
    <location>
        <begin position="36"/>
        <end position="120"/>
    </location>
</feature>
<dbReference type="PANTHER" id="PTHR21179">
    <property type="entry name" value="SERINE-TYPE ENDOPEPTIDASE INHIBITOR"/>
    <property type="match status" value="1"/>
</dbReference>
<reference evidence="4" key="1">
    <citation type="submission" date="2025-08" db="UniProtKB">
        <authorList>
            <consortium name="RefSeq"/>
        </authorList>
    </citation>
    <scope>IDENTIFICATION</scope>
</reference>
<dbReference type="KEGG" id="dci:103507255"/>
<evidence type="ECO:0000313" key="3">
    <source>
        <dbReference type="Proteomes" id="UP000079169"/>
    </source>
</evidence>
<evidence type="ECO:0000256" key="1">
    <source>
        <dbReference type="SAM" id="MobiDB-lite"/>
    </source>
</evidence>
<accession>A0A3Q0INT8</accession>
<evidence type="ECO:0000313" key="4">
    <source>
        <dbReference type="RefSeq" id="XP_026677971.1"/>
    </source>
</evidence>